<gene>
    <name evidence="2" type="ORF">BSZ39_04550</name>
</gene>
<feature type="transmembrane region" description="Helical" evidence="1">
    <location>
        <begin position="95"/>
        <end position="119"/>
    </location>
</feature>
<dbReference type="Pfam" id="PF11255">
    <property type="entry name" value="DUF3054"/>
    <property type="match status" value="1"/>
</dbReference>
<comment type="caution">
    <text evidence="2">The sequence shown here is derived from an EMBL/GenBank/DDBJ whole genome shotgun (WGS) entry which is preliminary data.</text>
</comment>
<reference evidence="3" key="1">
    <citation type="submission" date="2016-12" db="EMBL/GenBank/DDBJ databases">
        <authorList>
            <person name="Meng X."/>
        </authorList>
    </citation>
    <scope>NUCLEOTIDE SEQUENCE [LARGE SCALE GENOMIC DNA]</scope>
    <source>
        <strain evidence="3">DSM 19116</strain>
    </source>
</reference>
<protein>
    <recommendedName>
        <fullName evidence="4">DUF3054 domain-containing protein</fullName>
    </recommendedName>
</protein>
<feature type="transmembrane region" description="Helical" evidence="1">
    <location>
        <begin position="12"/>
        <end position="29"/>
    </location>
</feature>
<keyword evidence="1" id="KW-0472">Membrane</keyword>
<proteinExistence type="predicted"/>
<keyword evidence="3" id="KW-1185">Reference proteome</keyword>
<evidence type="ECO:0000313" key="2">
    <source>
        <dbReference type="EMBL" id="OKL54377.1"/>
    </source>
</evidence>
<dbReference type="AlphaFoldDB" id="A0A1Q5Q3K3"/>
<sequence>MGASSDPRQLIALAADTVAVFALALIGRWSHSEGLSFGEVFNTAVPFLAGAYLTHLLIVRYFDPTSVLKAGLSVWLGTWAVGMFGRLFMGQTNAVAFMAVSAGFLLATMLGWRLIYTLLRKRGANPRD</sequence>
<evidence type="ECO:0000313" key="3">
    <source>
        <dbReference type="Proteomes" id="UP000185628"/>
    </source>
</evidence>
<evidence type="ECO:0008006" key="4">
    <source>
        <dbReference type="Google" id="ProtNLM"/>
    </source>
</evidence>
<dbReference type="InterPro" id="IPR021414">
    <property type="entry name" value="DUF3054"/>
</dbReference>
<accession>A0A1Q5Q3K3</accession>
<dbReference type="EMBL" id="MQVR01000018">
    <property type="protein sequence ID" value="OKL54377.1"/>
    <property type="molecule type" value="Genomic_DNA"/>
</dbReference>
<keyword evidence="1" id="KW-1133">Transmembrane helix</keyword>
<organism evidence="2 3">
    <name type="scientific">Bowdeniella nasicola</name>
    <dbReference type="NCBI Taxonomy" id="208480"/>
    <lineage>
        <taxon>Bacteria</taxon>
        <taxon>Bacillati</taxon>
        <taxon>Actinomycetota</taxon>
        <taxon>Actinomycetes</taxon>
        <taxon>Actinomycetales</taxon>
        <taxon>Actinomycetaceae</taxon>
        <taxon>Bowdeniella</taxon>
    </lineage>
</organism>
<dbReference type="Proteomes" id="UP000185628">
    <property type="component" value="Unassembled WGS sequence"/>
</dbReference>
<evidence type="ECO:0000256" key="1">
    <source>
        <dbReference type="SAM" id="Phobius"/>
    </source>
</evidence>
<name>A0A1Q5Q3K3_9ACTO</name>
<feature type="transmembrane region" description="Helical" evidence="1">
    <location>
        <begin position="41"/>
        <end position="58"/>
    </location>
</feature>
<keyword evidence="1" id="KW-0812">Transmembrane</keyword>